<dbReference type="ExpressionAtlas" id="K7LJK3">
    <property type="expression patterns" value="baseline and differential"/>
</dbReference>
<keyword evidence="3" id="KW-1185">Reference proteome</keyword>
<reference evidence="2" key="2">
    <citation type="submission" date="2018-02" db="UniProtKB">
        <authorList>
            <consortium name="EnsemblPlants"/>
        </authorList>
    </citation>
    <scope>IDENTIFICATION</scope>
    <source>
        <strain evidence="2">Williams 82</strain>
    </source>
</reference>
<protein>
    <submittedName>
        <fullName evidence="1 2">Uncharacterized protein</fullName>
    </submittedName>
</protein>
<proteinExistence type="predicted"/>
<reference evidence="1 2" key="1">
    <citation type="journal article" date="2010" name="Nature">
        <title>Genome sequence of the palaeopolyploid soybean.</title>
        <authorList>
            <person name="Schmutz J."/>
            <person name="Cannon S.B."/>
            <person name="Schlueter J."/>
            <person name="Ma J."/>
            <person name="Mitros T."/>
            <person name="Nelson W."/>
            <person name="Hyten D.L."/>
            <person name="Song Q."/>
            <person name="Thelen J.J."/>
            <person name="Cheng J."/>
            <person name="Xu D."/>
            <person name="Hellsten U."/>
            <person name="May G.D."/>
            <person name="Yu Y."/>
            <person name="Sakurai T."/>
            <person name="Umezawa T."/>
            <person name="Bhattacharyya M.K."/>
            <person name="Sandhu D."/>
            <person name="Valliyodan B."/>
            <person name="Lindquist E."/>
            <person name="Peto M."/>
            <person name="Grant D."/>
            <person name="Shu S."/>
            <person name="Goodstein D."/>
            <person name="Barry K."/>
            <person name="Futrell-Griggs M."/>
            <person name="Abernathy B."/>
            <person name="Du J."/>
            <person name="Tian Z."/>
            <person name="Zhu L."/>
            <person name="Gill N."/>
            <person name="Joshi T."/>
            <person name="Libault M."/>
            <person name="Sethuraman A."/>
            <person name="Zhang X.-C."/>
            <person name="Shinozaki K."/>
            <person name="Nguyen H.T."/>
            <person name="Wing R.A."/>
            <person name="Cregan P."/>
            <person name="Specht J."/>
            <person name="Grimwood J."/>
            <person name="Rokhsar D."/>
            <person name="Stacey G."/>
            <person name="Shoemaker R.C."/>
            <person name="Jackson S.A."/>
        </authorList>
    </citation>
    <scope>NUCLEOTIDE SEQUENCE [LARGE SCALE GENOMIC DNA]</scope>
    <source>
        <strain evidence="2">cv. Williams 82</strain>
        <tissue evidence="1">Callus</tissue>
    </source>
</reference>
<dbReference type="HOGENOM" id="CLU_3000271_0_0_1"/>
<name>K7LJK3_SOYBN</name>
<accession>K7LJK3</accession>
<dbReference type="AlphaFoldDB" id="K7LJK3"/>
<gene>
    <name evidence="1" type="ORF">GLYMA_10G153600</name>
</gene>
<dbReference type="Gramene" id="KRH33914">
    <property type="protein sequence ID" value="KRH33914"/>
    <property type="gene ID" value="GLYMA_10G153600"/>
</dbReference>
<dbReference type="OrthoDB" id="1685715at2759"/>
<evidence type="ECO:0000313" key="1">
    <source>
        <dbReference type="EMBL" id="KRH33914.1"/>
    </source>
</evidence>
<evidence type="ECO:0000313" key="2">
    <source>
        <dbReference type="EnsemblPlants" id="KRH33914"/>
    </source>
</evidence>
<dbReference type="SMR" id="K7LJK3"/>
<evidence type="ECO:0000313" key="3">
    <source>
        <dbReference type="Proteomes" id="UP000008827"/>
    </source>
</evidence>
<dbReference type="EnsemblPlants" id="KRH33914">
    <property type="protein sequence ID" value="KRH33914"/>
    <property type="gene ID" value="GLYMA_10G153600"/>
</dbReference>
<organism evidence="1">
    <name type="scientific">Glycine max</name>
    <name type="common">Soybean</name>
    <name type="synonym">Glycine hispida</name>
    <dbReference type="NCBI Taxonomy" id="3847"/>
    <lineage>
        <taxon>Eukaryota</taxon>
        <taxon>Viridiplantae</taxon>
        <taxon>Streptophyta</taxon>
        <taxon>Embryophyta</taxon>
        <taxon>Tracheophyta</taxon>
        <taxon>Spermatophyta</taxon>
        <taxon>Magnoliopsida</taxon>
        <taxon>eudicotyledons</taxon>
        <taxon>Gunneridae</taxon>
        <taxon>Pentapetalae</taxon>
        <taxon>rosids</taxon>
        <taxon>fabids</taxon>
        <taxon>Fabales</taxon>
        <taxon>Fabaceae</taxon>
        <taxon>Papilionoideae</taxon>
        <taxon>50 kb inversion clade</taxon>
        <taxon>NPAAA clade</taxon>
        <taxon>indigoferoid/millettioid clade</taxon>
        <taxon>Phaseoleae</taxon>
        <taxon>Glycine</taxon>
        <taxon>Glycine subgen. Soja</taxon>
    </lineage>
</organism>
<reference evidence="1" key="3">
    <citation type="submission" date="2018-07" db="EMBL/GenBank/DDBJ databases">
        <title>WGS assembly of Glycine max.</title>
        <authorList>
            <person name="Schmutz J."/>
            <person name="Cannon S."/>
            <person name="Schlueter J."/>
            <person name="Ma J."/>
            <person name="Mitros T."/>
            <person name="Nelson W."/>
            <person name="Hyten D."/>
            <person name="Song Q."/>
            <person name="Thelen J."/>
            <person name="Cheng J."/>
            <person name="Xu D."/>
            <person name="Hellsten U."/>
            <person name="May G."/>
            <person name="Yu Y."/>
            <person name="Sakurai T."/>
            <person name="Umezawa T."/>
            <person name="Bhattacharyya M."/>
            <person name="Sandhu D."/>
            <person name="Valliyodan B."/>
            <person name="Lindquist E."/>
            <person name="Peto M."/>
            <person name="Grant D."/>
            <person name="Shu S."/>
            <person name="Goodstein D."/>
            <person name="Barry K."/>
            <person name="Futrell-Griggs M."/>
            <person name="Abernathy B."/>
            <person name="Du J."/>
            <person name="Tian Z."/>
            <person name="Zhu L."/>
            <person name="Gill N."/>
            <person name="Joshi T."/>
            <person name="Libault M."/>
            <person name="Sethuraman A."/>
            <person name="Zhang X."/>
            <person name="Shinozaki K."/>
            <person name="Nguyen H."/>
            <person name="Wing R."/>
            <person name="Cregan P."/>
            <person name="Specht J."/>
            <person name="Grimwood J."/>
            <person name="Rokhsar D."/>
            <person name="Stacey G."/>
            <person name="Shoemaker R."/>
            <person name="Jackson S."/>
        </authorList>
    </citation>
    <scope>NUCLEOTIDE SEQUENCE</scope>
    <source>
        <tissue evidence="1">Callus</tissue>
    </source>
</reference>
<sequence>MCASPLIHNKGVHQHQLYFPLDRFLSKATVQAAQKILGSCRSSKHTYFPRKEAVIVV</sequence>
<dbReference type="Proteomes" id="UP000008827">
    <property type="component" value="Chromosome 10"/>
</dbReference>
<dbReference type="PaxDb" id="3847-GLYMA10G29460.1"/>
<dbReference type="EMBL" id="CM000843">
    <property type="protein sequence ID" value="KRH33914.1"/>
    <property type="molecule type" value="Genomic_DNA"/>
</dbReference>
<dbReference type="InParanoid" id="K7LJK3"/>